<dbReference type="GO" id="GO:0046491">
    <property type="term" value="P:L-methylmalonyl-CoA metabolic process"/>
    <property type="evidence" value="ECO:0007669"/>
    <property type="project" value="TreeGrafter"/>
</dbReference>
<dbReference type="SUPFAM" id="SSF54593">
    <property type="entry name" value="Glyoxalase/Bleomycin resistance protein/Dihydroxybiphenyl dioxygenase"/>
    <property type="match status" value="1"/>
</dbReference>
<evidence type="ECO:0000313" key="4">
    <source>
        <dbReference type="Proteomes" id="UP000245708"/>
    </source>
</evidence>
<accession>A0A316GPP6</accession>
<evidence type="ECO:0000259" key="2">
    <source>
        <dbReference type="PROSITE" id="PS51819"/>
    </source>
</evidence>
<dbReference type="InterPro" id="IPR004360">
    <property type="entry name" value="Glyas_Fos-R_dOase_dom"/>
</dbReference>
<dbReference type="AlphaFoldDB" id="A0A316GPP6"/>
<evidence type="ECO:0000313" key="3">
    <source>
        <dbReference type="EMBL" id="PWK61484.1"/>
    </source>
</evidence>
<feature type="domain" description="VOC" evidence="2">
    <location>
        <begin position="5"/>
        <end position="135"/>
    </location>
</feature>
<evidence type="ECO:0000256" key="1">
    <source>
        <dbReference type="ARBA" id="ARBA00022723"/>
    </source>
</evidence>
<dbReference type="PANTHER" id="PTHR43048:SF3">
    <property type="entry name" value="METHYLMALONYL-COA EPIMERASE, MITOCHONDRIAL"/>
    <property type="match status" value="1"/>
</dbReference>
<dbReference type="InterPro" id="IPR029068">
    <property type="entry name" value="Glyas_Bleomycin-R_OHBP_Dase"/>
</dbReference>
<comment type="caution">
    <text evidence="3">The sequence shown here is derived from an EMBL/GenBank/DDBJ whole genome shotgun (WGS) entry which is preliminary data.</text>
</comment>
<dbReference type="GO" id="GO:0004493">
    <property type="term" value="F:methylmalonyl-CoA epimerase activity"/>
    <property type="evidence" value="ECO:0007669"/>
    <property type="project" value="TreeGrafter"/>
</dbReference>
<proteinExistence type="predicted"/>
<dbReference type="OrthoDB" id="4725692at2"/>
<keyword evidence="1" id="KW-0479">Metal-binding</keyword>
<protein>
    <submittedName>
        <fullName evidence="3">Methylmalonyl-CoA/ethylmalonyl-CoA epimerase</fullName>
    </submittedName>
</protein>
<dbReference type="PANTHER" id="PTHR43048">
    <property type="entry name" value="METHYLMALONYL-COA EPIMERASE"/>
    <property type="match status" value="1"/>
</dbReference>
<dbReference type="InterPro" id="IPR051785">
    <property type="entry name" value="MMCE/EMCE_epimerase"/>
</dbReference>
<dbReference type="RefSeq" id="WP_109666444.1">
    <property type="nucleotide sequence ID" value="NZ_QGGW01000002.1"/>
</dbReference>
<dbReference type="EMBL" id="QGGW01000002">
    <property type="protein sequence ID" value="PWK61484.1"/>
    <property type="molecule type" value="Genomic_DNA"/>
</dbReference>
<dbReference type="Gene3D" id="3.10.180.10">
    <property type="entry name" value="2,3-Dihydroxybiphenyl 1,2-Dioxygenase, domain 1"/>
    <property type="match status" value="1"/>
</dbReference>
<dbReference type="Proteomes" id="UP000245708">
    <property type="component" value="Unassembled WGS sequence"/>
</dbReference>
<dbReference type="Pfam" id="PF00903">
    <property type="entry name" value="Glyoxalase"/>
    <property type="match status" value="1"/>
</dbReference>
<sequence>MTTIQLLYVTISTPDIDRMIAWYGEKLGYSLYTRKDFPEFNTRIAVMEQAGFRLEILQQGNAAPTLSPRHEPPDHTNVHGISQFAVLVDDLDAAIEDMEAKGVEMPWVKRVDTDLRLSFQFIKDCDGNLIQLVQLMDDAAAHRNDLIRQRHENGGPVG</sequence>
<dbReference type="PROSITE" id="PS51819">
    <property type="entry name" value="VOC"/>
    <property type="match status" value="1"/>
</dbReference>
<name>A0A316GPP6_9RHOB</name>
<dbReference type="InterPro" id="IPR037523">
    <property type="entry name" value="VOC_core"/>
</dbReference>
<reference evidence="3 4" key="1">
    <citation type="submission" date="2018-05" db="EMBL/GenBank/DDBJ databases">
        <title>Genomic Encyclopedia of Type Strains, Phase IV (KMG-IV): sequencing the most valuable type-strain genomes for metagenomic binning, comparative biology and taxonomic classification.</title>
        <authorList>
            <person name="Goeker M."/>
        </authorList>
    </citation>
    <scope>NUCLEOTIDE SEQUENCE [LARGE SCALE GENOMIC DNA]</scope>
    <source>
        <strain evidence="3 4">DSM 16097</strain>
    </source>
</reference>
<organism evidence="3 4">
    <name type="scientific">Roseicyclus mahoneyensis</name>
    <dbReference type="NCBI Taxonomy" id="164332"/>
    <lineage>
        <taxon>Bacteria</taxon>
        <taxon>Pseudomonadati</taxon>
        <taxon>Pseudomonadota</taxon>
        <taxon>Alphaproteobacteria</taxon>
        <taxon>Rhodobacterales</taxon>
        <taxon>Roseobacteraceae</taxon>
        <taxon>Roseicyclus</taxon>
    </lineage>
</organism>
<gene>
    <name evidence="3" type="ORF">C7455_102173</name>
</gene>
<keyword evidence="4" id="KW-1185">Reference proteome</keyword>
<dbReference type="GO" id="GO:0046872">
    <property type="term" value="F:metal ion binding"/>
    <property type="evidence" value="ECO:0007669"/>
    <property type="project" value="UniProtKB-KW"/>
</dbReference>